<reference evidence="4" key="1">
    <citation type="submission" date="2017-01" db="EMBL/GenBank/DDBJ databases">
        <authorList>
            <person name="Wang Y."/>
            <person name="White M."/>
            <person name="Kvist S."/>
            <person name="Moncalvo J.-M."/>
        </authorList>
    </citation>
    <scope>NUCLEOTIDE SEQUENCE [LARGE SCALE GENOMIC DNA]</scope>
    <source>
        <strain evidence="4">COL-18-3</strain>
    </source>
</reference>
<feature type="region of interest" description="Disordered" evidence="1">
    <location>
        <begin position="27"/>
        <end position="55"/>
    </location>
</feature>
<name>A0A1R1PWB2_ZANCU</name>
<accession>A0A1R1PWB2</accession>
<keyword evidence="4" id="KW-1185">Reference proteome</keyword>
<evidence type="ECO:0000256" key="1">
    <source>
        <dbReference type="SAM" id="MobiDB-lite"/>
    </source>
</evidence>
<dbReference type="EMBL" id="LSSK01000105">
    <property type="protein sequence ID" value="OMH85182.1"/>
    <property type="molecule type" value="Genomic_DNA"/>
</dbReference>
<comment type="caution">
    <text evidence="3">The sequence shown here is derived from an EMBL/GenBank/DDBJ whole genome shotgun (WGS) entry which is preliminary data.</text>
</comment>
<evidence type="ECO:0000313" key="3">
    <source>
        <dbReference type="EMBL" id="OMH85182.1"/>
    </source>
</evidence>
<gene>
    <name evidence="3" type="ORF">AX774_g1283</name>
</gene>
<dbReference type="Proteomes" id="UP000188320">
    <property type="component" value="Unassembled WGS sequence"/>
</dbReference>
<protein>
    <submittedName>
        <fullName evidence="3">Uncharacterized protein</fullName>
    </submittedName>
</protein>
<keyword evidence="2" id="KW-0732">Signal</keyword>
<organism evidence="3 4">
    <name type="scientific">Zancudomyces culisetae</name>
    <name type="common">Gut fungus</name>
    <name type="synonym">Smittium culisetae</name>
    <dbReference type="NCBI Taxonomy" id="1213189"/>
    <lineage>
        <taxon>Eukaryota</taxon>
        <taxon>Fungi</taxon>
        <taxon>Fungi incertae sedis</taxon>
        <taxon>Zoopagomycota</taxon>
        <taxon>Kickxellomycotina</taxon>
        <taxon>Harpellomycetes</taxon>
        <taxon>Harpellales</taxon>
        <taxon>Legeriomycetaceae</taxon>
        <taxon>Zancudomyces</taxon>
    </lineage>
</organism>
<feature type="signal peptide" evidence="2">
    <location>
        <begin position="1"/>
        <end position="24"/>
    </location>
</feature>
<dbReference type="AlphaFoldDB" id="A0A1R1PWB2"/>
<feature type="compositionally biased region" description="Low complexity" evidence="1">
    <location>
        <begin position="28"/>
        <end position="49"/>
    </location>
</feature>
<proteinExistence type="predicted"/>
<evidence type="ECO:0000256" key="2">
    <source>
        <dbReference type="SAM" id="SignalP"/>
    </source>
</evidence>
<sequence length="125" mass="13323">MFVFISLSPQAILIFLCAALTISGQRGDGNSNRRPGSNNNSGDNENSGGSTPGGRGNISFSDFAITAGGGSIVAIVIDPRIFPRCMTSTRYCKEDAVMVESVRIGMDNNFVQDQDHNSTSRFSLP</sequence>
<evidence type="ECO:0000313" key="4">
    <source>
        <dbReference type="Proteomes" id="UP000188320"/>
    </source>
</evidence>
<feature type="chain" id="PRO_5013272083" evidence="2">
    <location>
        <begin position="25"/>
        <end position="125"/>
    </location>
</feature>